<evidence type="ECO:0000313" key="3">
    <source>
        <dbReference type="EMBL" id="MCZ9292980.1"/>
    </source>
</evidence>
<evidence type="ECO:0000259" key="2">
    <source>
        <dbReference type="PROSITE" id="PS50234"/>
    </source>
</evidence>
<dbReference type="RefSeq" id="WP_269964448.1">
    <property type="nucleotide sequence ID" value="NZ_JAKMUS010000001.1"/>
</dbReference>
<accession>A0A9X3LRQ0</accession>
<name>A0A9X3LRQ0_9CORY</name>
<sequence>MGRHSSGKNNYRLSKGLVALLVIIALVVAFIFFNRSRSDEKVNAGSEEQQSCVAGDLALPITASSPEVGRMLIDAYSETNPIVRDHCVRPVYVDQFADAAVYVAPNTSISHSELEAAGRAAATNEPVTVASIPAGLAGSTEVNPETVDLATVDFPTGDQPEASALVAAKLAPSENDAVAALTNQHIESTKQAQLNSMRLIATAENAVPEGFSFTPVDGADIVYSAIPLTTSDNVTEDQARAGQAFADTTGKLFEGDGAAKLPAIAESVWAAALPEGGRVKTDAESSEAPNTNAADAADATDTLFVLDTSTGMTEYATAAEEGISEAAQTLAAEGHRVGLWNYSSPLSPGVTKGYRANVALVNDGAQIAATVTRFLNDGSPQTREAVLAAVDYAQTQASADNPVRIVLITSGTADSATSIADVVKQASESNVELTVVHVGGAEQDQEVASAAKSTSTAANAGEVTSAIKRAAGAR</sequence>
<keyword evidence="1" id="KW-1133">Transmembrane helix</keyword>
<organism evidence="3 4">
    <name type="scientific">Corynebacterium meitnerae</name>
    <dbReference type="NCBI Taxonomy" id="2913498"/>
    <lineage>
        <taxon>Bacteria</taxon>
        <taxon>Bacillati</taxon>
        <taxon>Actinomycetota</taxon>
        <taxon>Actinomycetes</taxon>
        <taxon>Mycobacteriales</taxon>
        <taxon>Corynebacteriaceae</taxon>
        <taxon>Corynebacterium</taxon>
    </lineage>
</organism>
<comment type="caution">
    <text evidence="3">The sequence shown here is derived from an EMBL/GenBank/DDBJ whole genome shotgun (WGS) entry which is preliminary data.</text>
</comment>
<dbReference type="Proteomes" id="UP001146468">
    <property type="component" value="Unassembled WGS sequence"/>
</dbReference>
<dbReference type="SMART" id="SM00327">
    <property type="entry name" value="VWA"/>
    <property type="match status" value="1"/>
</dbReference>
<dbReference type="Gene3D" id="3.40.50.410">
    <property type="entry name" value="von Willebrand factor, type A domain"/>
    <property type="match status" value="1"/>
</dbReference>
<reference evidence="3" key="1">
    <citation type="submission" date="2022-02" db="EMBL/GenBank/DDBJ databases">
        <title>Corynebacterium sp. from urogenital microbiome.</title>
        <authorList>
            <person name="Cappelli E.A."/>
            <person name="Ribeiro T.G."/>
            <person name="Peixe L."/>
        </authorList>
    </citation>
    <scope>NUCLEOTIDE SEQUENCE</scope>
    <source>
        <strain evidence="3">C8Ua_172</strain>
    </source>
</reference>
<dbReference type="Pfam" id="PF00092">
    <property type="entry name" value="VWA"/>
    <property type="match status" value="1"/>
</dbReference>
<feature type="domain" description="VWFA" evidence="2">
    <location>
        <begin position="301"/>
        <end position="451"/>
    </location>
</feature>
<dbReference type="AlphaFoldDB" id="A0A9X3LRQ0"/>
<protein>
    <submittedName>
        <fullName evidence="3">VWA domain-containing protein</fullName>
    </submittedName>
</protein>
<dbReference type="PROSITE" id="PS50234">
    <property type="entry name" value="VWFA"/>
    <property type="match status" value="1"/>
</dbReference>
<keyword evidence="1" id="KW-0812">Transmembrane</keyword>
<evidence type="ECO:0000313" key="4">
    <source>
        <dbReference type="Proteomes" id="UP001146468"/>
    </source>
</evidence>
<evidence type="ECO:0000256" key="1">
    <source>
        <dbReference type="SAM" id="Phobius"/>
    </source>
</evidence>
<dbReference type="InterPro" id="IPR002035">
    <property type="entry name" value="VWF_A"/>
</dbReference>
<feature type="transmembrane region" description="Helical" evidence="1">
    <location>
        <begin position="12"/>
        <end position="33"/>
    </location>
</feature>
<keyword evidence="4" id="KW-1185">Reference proteome</keyword>
<dbReference type="CDD" id="cd00198">
    <property type="entry name" value="vWFA"/>
    <property type="match status" value="1"/>
</dbReference>
<dbReference type="SUPFAM" id="SSF53300">
    <property type="entry name" value="vWA-like"/>
    <property type="match status" value="1"/>
</dbReference>
<dbReference type="EMBL" id="JAKMUS010000001">
    <property type="protein sequence ID" value="MCZ9292980.1"/>
    <property type="molecule type" value="Genomic_DNA"/>
</dbReference>
<proteinExistence type="predicted"/>
<keyword evidence="1" id="KW-0472">Membrane</keyword>
<gene>
    <name evidence="3" type="ORF">L8U60_00580</name>
</gene>
<dbReference type="InterPro" id="IPR036465">
    <property type="entry name" value="vWFA_dom_sf"/>
</dbReference>